<keyword evidence="2" id="KW-1185">Reference proteome</keyword>
<dbReference type="HOGENOM" id="CLU_2502496_0_0_1"/>
<dbReference type="OrthoDB" id="448448at2759"/>
<accession>F6GZ86</accession>
<protein>
    <submittedName>
        <fullName evidence="1">Uncharacterized protein</fullName>
    </submittedName>
</protein>
<reference evidence="2" key="1">
    <citation type="journal article" date="2007" name="Nature">
        <title>The grapevine genome sequence suggests ancestral hexaploidization in major angiosperm phyla.</title>
        <authorList>
            <consortium name="The French-Italian Public Consortium for Grapevine Genome Characterization."/>
            <person name="Jaillon O."/>
            <person name="Aury J.-M."/>
            <person name="Noel B."/>
            <person name="Policriti A."/>
            <person name="Clepet C."/>
            <person name="Casagrande A."/>
            <person name="Choisne N."/>
            <person name="Aubourg S."/>
            <person name="Vitulo N."/>
            <person name="Jubin C."/>
            <person name="Vezzi A."/>
            <person name="Legeai F."/>
            <person name="Hugueney P."/>
            <person name="Dasilva C."/>
            <person name="Horner D."/>
            <person name="Mica E."/>
            <person name="Jublot D."/>
            <person name="Poulain J."/>
            <person name="Bruyere C."/>
            <person name="Billault A."/>
            <person name="Segurens B."/>
            <person name="Gouyvenoux M."/>
            <person name="Ugarte E."/>
            <person name="Cattonaro F."/>
            <person name="Anthouard V."/>
            <person name="Vico V."/>
            <person name="Del Fabbro C."/>
            <person name="Alaux M."/>
            <person name="Di Gaspero G."/>
            <person name="Dumas V."/>
            <person name="Felice N."/>
            <person name="Paillard S."/>
            <person name="Juman I."/>
            <person name="Moroldo M."/>
            <person name="Scalabrin S."/>
            <person name="Canaguier A."/>
            <person name="Le Clainche I."/>
            <person name="Malacrida G."/>
            <person name="Durand E."/>
            <person name="Pesole G."/>
            <person name="Laucou V."/>
            <person name="Chatelet P."/>
            <person name="Merdinoglu D."/>
            <person name="Delledonne M."/>
            <person name="Pezzotti M."/>
            <person name="Lecharny A."/>
            <person name="Scarpelli C."/>
            <person name="Artiguenave F."/>
            <person name="Pe M.E."/>
            <person name="Valle G."/>
            <person name="Morgante M."/>
            <person name="Caboche M."/>
            <person name="Adam-Blondon A.-F."/>
            <person name="Weissenbach J."/>
            <person name="Quetier F."/>
            <person name="Wincker P."/>
        </authorList>
    </citation>
    <scope>NUCLEOTIDE SEQUENCE [LARGE SCALE GENOMIC DNA]</scope>
    <source>
        <strain evidence="2">cv. Pinot noir / PN40024</strain>
    </source>
</reference>
<proteinExistence type="predicted"/>
<dbReference type="EMBL" id="FN594992">
    <property type="protein sequence ID" value="CCB45272.1"/>
    <property type="molecule type" value="Genomic_DNA"/>
</dbReference>
<dbReference type="PaxDb" id="29760-VIT_10s0116g00690.t01"/>
<gene>
    <name evidence="1" type="ordered locus">VIT_10s0116g00690</name>
</gene>
<dbReference type="Proteomes" id="UP000009183">
    <property type="component" value="Chromosome 10, unordered"/>
</dbReference>
<evidence type="ECO:0000313" key="1">
    <source>
        <dbReference type="EMBL" id="CCB45272.1"/>
    </source>
</evidence>
<dbReference type="AlphaFoldDB" id="F6GZ86"/>
<name>F6GZ86_VITVI</name>
<evidence type="ECO:0000313" key="2">
    <source>
        <dbReference type="Proteomes" id="UP000009183"/>
    </source>
</evidence>
<dbReference type="InParanoid" id="F6GZ86"/>
<organism evidence="1 2">
    <name type="scientific">Vitis vinifera</name>
    <name type="common">Grape</name>
    <dbReference type="NCBI Taxonomy" id="29760"/>
    <lineage>
        <taxon>Eukaryota</taxon>
        <taxon>Viridiplantae</taxon>
        <taxon>Streptophyta</taxon>
        <taxon>Embryophyta</taxon>
        <taxon>Tracheophyta</taxon>
        <taxon>Spermatophyta</taxon>
        <taxon>Magnoliopsida</taxon>
        <taxon>eudicotyledons</taxon>
        <taxon>Gunneridae</taxon>
        <taxon>Pentapetalae</taxon>
        <taxon>rosids</taxon>
        <taxon>Vitales</taxon>
        <taxon>Vitaceae</taxon>
        <taxon>Viteae</taxon>
        <taxon>Vitis</taxon>
    </lineage>
</organism>
<sequence length="86" mass="10273">MADNNWDFSFNEFSADDEELSIDLESFYSILGEDPDPMQSYCFKAWRRCGKNLVLLPNFFWKIQKFINTYCYCIKLLAQILYSDEL</sequence>